<feature type="compositionally biased region" description="Acidic residues" evidence="1">
    <location>
        <begin position="122"/>
        <end position="141"/>
    </location>
</feature>
<feature type="compositionally biased region" description="Basic and acidic residues" evidence="1">
    <location>
        <begin position="28"/>
        <end position="38"/>
    </location>
</feature>
<dbReference type="STRING" id="1037660.A0A066WGC1"/>
<dbReference type="SUPFAM" id="SSF101931">
    <property type="entry name" value="Pym (Within the bgcn gene intron protein, WIBG), N-terminal domain"/>
    <property type="match status" value="1"/>
</dbReference>
<dbReference type="GO" id="GO:0003723">
    <property type="term" value="F:RNA binding"/>
    <property type="evidence" value="ECO:0007669"/>
    <property type="project" value="TreeGrafter"/>
</dbReference>
<feature type="domain" description="WIBG Mago-binding" evidence="2">
    <location>
        <begin position="23"/>
        <end position="49"/>
    </location>
</feature>
<evidence type="ECO:0000313" key="3">
    <source>
        <dbReference type="EMBL" id="KDN52821.1"/>
    </source>
</evidence>
<dbReference type="InterPro" id="IPR036348">
    <property type="entry name" value="WIBG_N_sf"/>
</dbReference>
<evidence type="ECO:0000259" key="2">
    <source>
        <dbReference type="SMART" id="SM01273"/>
    </source>
</evidence>
<comment type="caution">
    <text evidence="3">The sequence shown here is derived from an EMBL/GenBank/DDBJ whole genome shotgun (WGS) entry which is preliminary data.</text>
</comment>
<dbReference type="PANTHER" id="PTHR22959">
    <property type="entry name" value="PYM PROTEIN"/>
    <property type="match status" value="1"/>
</dbReference>
<dbReference type="GO" id="GO:0005737">
    <property type="term" value="C:cytoplasm"/>
    <property type="evidence" value="ECO:0007669"/>
    <property type="project" value="TreeGrafter"/>
</dbReference>
<dbReference type="GO" id="GO:1903259">
    <property type="term" value="P:exon-exon junction complex disassembly"/>
    <property type="evidence" value="ECO:0007669"/>
    <property type="project" value="InterPro"/>
</dbReference>
<proteinExistence type="predicted"/>
<dbReference type="AlphaFoldDB" id="A0A066WGC1"/>
<feature type="compositionally biased region" description="Low complexity" evidence="1">
    <location>
        <begin position="143"/>
        <end position="162"/>
    </location>
</feature>
<dbReference type="HOGENOM" id="CLU_074603_0_0_1"/>
<sequence>MSKPQLFPETAPASGIVSDPLTQQRVIPESRRADGSVRKERKVKPGFTPAEDVTKFRSSRQQEAERRKLPPGSVVGYIRPQPPASNTASPSFTAGASAGLSKSAKKNAKRKEARANGGQQQCEDDDADDDAEPPDAWDEDVTLAASSASSRQASAPVPAAAPLRALHPDAFLKAEITTGSKLTTEAAALAPAQDPTKRARTLQKKIRAAESLKAKRDAGEKLLPEQLAKVDEMDGMLEELSKLNVDKPN</sequence>
<feature type="compositionally biased region" description="Basic and acidic residues" evidence="1">
    <location>
        <begin position="52"/>
        <end position="68"/>
    </location>
</feature>
<keyword evidence="4" id="KW-1185">Reference proteome</keyword>
<feature type="compositionally biased region" description="Basic residues" evidence="1">
    <location>
        <begin position="103"/>
        <end position="112"/>
    </location>
</feature>
<dbReference type="InterPro" id="IPR015362">
    <property type="entry name" value="WIBG_mago-bd"/>
</dbReference>
<name>A0A066WGC1_TILAU</name>
<dbReference type="PANTHER" id="PTHR22959:SF0">
    <property type="entry name" value="PARTNER OF Y14 AND MAGO"/>
    <property type="match status" value="1"/>
</dbReference>
<dbReference type="EMBL" id="JMSN01000006">
    <property type="protein sequence ID" value="KDN52821.1"/>
    <property type="molecule type" value="Genomic_DNA"/>
</dbReference>
<feature type="region of interest" description="Disordered" evidence="1">
    <location>
        <begin position="1"/>
        <end position="162"/>
    </location>
</feature>
<dbReference type="RefSeq" id="XP_013245660.1">
    <property type="nucleotide sequence ID" value="XM_013390206.1"/>
</dbReference>
<evidence type="ECO:0000256" key="1">
    <source>
        <dbReference type="SAM" id="MobiDB-lite"/>
    </source>
</evidence>
<dbReference type="InParanoid" id="A0A066WGC1"/>
<accession>A0A066WGC1</accession>
<dbReference type="InterPro" id="IPR039333">
    <property type="entry name" value="PYM1"/>
</dbReference>
<dbReference type="GeneID" id="25263665"/>
<evidence type="ECO:0000313" key="4">
    <source>
        <dbReference type="Proteomes" id="UP000027361"/>
    </source>
</evidence>
<organism evidence="3 4">
    <name type="scientific">Tilletiaria anomala (strain ATCC 24038 / CBS 436.72 / UBC 951)</name>
    <dbReference type="NCBI Taxonomy" id="1037660"/>
    <lineage>
        <taxon>Eukaryota</taxon>
        <taxon>Fungi</taxon>
        <taxon>Dikarya</taxon>
        <taxon>Basidiomycota</taxon>
        <taxon>Ustilaginomycotina</taxon>
        <taxon>Exobasidiomycetes</taxon>
        <taxon>Georgefischeriales</taxon>
        <taxon>Tilletiariaceae</taxon>
        <taxon>Tilletiaria</taxon>
    </lineage>
</organism>
<gene>
    <name evidence="3" type="ORF">K437DRAFT_253755</name>
</gene>
<dbReference type="OrthoDB" id="21625at2759"/>
<dbReference type="GO" id="GO:0035145">
    <property type="term" value="C:exon-exon junction complex"/>
    <property type="evidence" value="ECO:0007669"/>
    <property type="project" value="TreeGrafter"/>
</dbReference>
<reference evidence="3 4" key="1">
    <citation type="submission" date="2014-05" db="EMBL/GenBank/DDBJ databases">
        <title>Draft genome sequence of a rare smut relative, Tilletiaria anomala UBC 951.</title>
        <authorList>
            <consortium name="DOE Joint Genome Institute"/>
            <person name="Toome M."/>
            <person name="Kuo A."/>
            <person name="Henrissat B."/>
            <person name="Lipzen A."/>
            <person name="Tritt A."/>
            <person name="Yoshinaga Y."/>
            <person name="Zane M."/>
            <person name="Barry K."/>
            <person name="Grigoriev I.V."/>
            <person name="Spatafora J.W."/>
            <person name="Aimea M.C."/>
        </authorList>
    </citation>
    <scope>NUCLEOTIDE SEQUENCE [LARGE SCALE GENOMIC DNA]</scope>
    <source>
        <strain evidence="3 4">UBC 951</strain>
    </source>
</reference>
<dbReference type="SMART" id="SM01273">
    <property type="entry name" value="Mago-bind"/>
    <property type="match status" value="1"/>
</dbReference>
<dbReference type="Pfam" id="PF09282">
    <property type="entry name" value="Mago-bind"/>
    <property type="match status" value="1"/>
</dbReference>
<dbReference type="Proteomes" id="UP000027361">
    <property type="component" value="Unassembled WGS sequence"/>
</dbReference>
<protein>
    <recommendedName>
        <fullName evidence="2">WIBG Mago-binding domain-containing protein</fullName>
    </recommendedName>
</protein>
<dbReference type="OMA" id="IPGCADS"/>